<keyword evidence="10" id="KW-1185">Reference proteome</keyword>
<feature type="transmembrane region" description="Helical" evidence="8">
    <location>
        <begin position="104"/>
        <end position="121"/>
    </location>
</feature>
<keyword evidence="5 8" id="KW-0812">Transmembrane</keyword>
<protein>
    <recommendedName>
        <fullName evidence="8">Probable membrane transporter protein</fullName>
    </recommendedName>
</protein>
<dbReference type="PANTHER" id="PTHR30269">
    <property type="entry name" value="TRANSMEMBRANE PROTEIN YFCA"/>
    <property type="match status" value="1"/>
</dbReference>
<dbReference type="InterPro" id="IPR052017">
    <property type="entry name" value="TSUP"/>
</dbReference>
<comment type="subcellular location">
    <subcellularLocation>
        <location evidence="1 8">Cell membrane</location>
        <topology evidence="1 8">Multi-pass membrane protein</topology>
    </subcellularLocation>
</comment>
<keyword evidence="3" id="KW-0813">Transport</keyword>
<evidence type="ECO:0000313" key="10">
    <source>
        <dbReference type="Proteomes" id="UP000029078"/>
    </source>
</evidence>
<sequence length="298" mass="32046">MHPKHDPTCPILENRTFTHHQRDLVCPILENRTFESEAYGTACQSIVTKPCVRIGSVCSMNETLRDTLFLVVLFASNAIQAITGFAGTVLAMPASMLLIGTDEARVVLNMMALLSCLWLGIQHHRHIRWRELGIMIAFMAIGMVAGIAMYSLLPLAPLQKAYGLFIIVIAAKNLLHPSTSTPRQGTLIAILIGAGVVHGLFVSGGALLVVYAAAVLKDKDEFRATVACVWVALNSVMGIQQVAAGAWTTHAALLTLVGIPPLIAAVFIGNALQKRISQTAFLKLTYILLIVSGASILL</sequence>
<name>A0A087CQ38_BIFRU</name>
<keyword evidence="4 8" id="KW-1003">Cell membrane</keyword>
<evidence type="ECO:0000256" key="6">
    <source>
        <dbReference type="ARBA" id="ARBA00022989"/>
    </source>
</evidence>
<dbReference type="eggNOG" id="COG0730">
    <property type="taxonomic scope" value="Bacteria"/>
</dbReference>
<dbReference type="PANTHER" id="PTHR30269:SF37">
    <property type="entry name" value="MEMBRANE TRANSPORTER PROTEIN"/>
    <property type="match status" value="1"/>
</dbReference>
<feature type="transmembrane region" description="Helical" evidence="8">
    <location>
        <begin position="280"/>
        <end position="297"/>
    </location>
</feature>
<gene>
    <name evidence="9" type="ORF">BRUM_1753</name>
</gene>
<evidence type="ECO:0000313" key="9">
    <source>
        <dbReference type="EMBL" id="KFI85388.1"/>
    </source>
</evidence>
<dbReference type="InterPro" id="IPR002781">
    <property type="entry name" value="TM_pro_TauE-like"/>
</dbReference>
<feature type="transmembrane region" description="Helical" evidence="8">
    <location>
        <begin position="133"/>
        <end position="153"/>
    </location>
</feature>
<dbReference type="EMBL" id="JGZL01000016">
    <property type="protein sequence ID" value="KFI85388.1"/>
    <property type="molecule type" value="Genomic_DNA"/>
</dbReference>
<keyword evidence="7 8" id="KW-0472">Membrane</keyword>
<organism evidence="9 10">
    <name type="scientific">Bifidobacterium ruminantium</name>
    <dbReference type="NCBI Taxonomy" id="78346"/>
    <lineage>
        <taxon>Bacteria</taxon>
        <taxon>Bacillati</taxon>
        <taxon>Actinomycetota</taxon>
        <taxon>Actinomycetes</taxon>
        <taxon>Bifidobacteriales</taxon>
        <taxon>Bifidobacteriaceae</taxon>
        <taxon>Bifidobacterium</taxon>
    </lineage>
</organism>
<evidence type="ECO:0000256" key="2">
    <source>
        <dbReference type="ARBA" id="ARBA00009142"/>
    </source>
</evidence>
<dbReference type="Pfam" id="PF01925">
    <property type="entry name" value="TauE"/>
    <property type="match status" value="1"/>
</dbReference>
<reference evidence="9 10" key="1">
    <citation type="submission" date="2014-03" db="EMBL/GenBank/DDBJ databases">
        <title>Genomics of Bifidobacteria.</title>
        <authorList>
            <person name="Ventura M."/>
            <person name="Milani C."/>
            <person name="Lugli G.A."/>
        </authorList>
    </citation>
    <scope>NUCLEOTIDE SEQUENCE [LARGE SCALE GENOMIC DNA]</scope>
    <source>
        <strain evidence="9 10">LMG 21811</strain>
    </source>
</reference>
<evidence type="ECO:0000256" key="1">
    <source>
        <dbReference type="ARBA" id="ARBA00004651"/>
    </source>
</evidence>
<comment type="caution">
    <text evidence="9">The sequence shown here is derived from an EMBL/GenBank/DDBJ whole genome shotgun (WGS) entry which is preliminary data.</text>
</comment>
<feature type="transmembrane region" description="Helical" evidence="8">
    <location>
        <begin position="187"/>
        <end position="214"/>
    </location>
</feature>
<feature type="transmembrane region" description="Helical" evidence="8">
    <location>
        <begin position="68"/>
        <end position="92"/>
    </location>
</feature>
<evidence type="ECO:0000256" key="8">
    <source>
        <dbReference type="RuleBase" id="RU363041"/>
    </source>
</evidence>
<evidence type="ECO:0000256" key="3">
    <source>
        <dbReference type="ARBA" id="ARBA00022448"/>
    </source>
</evidence>
<comment type="similarity">
    <text evidence="2 8">Belongs to the 4-toluene sulfonate uptake permease (TSUP) (TC 2.A.102) family.</text>
</comment>
<feature type="transmembrane region" description="Helical" evidence="8">
    <location>
        <begin position="247"/>
        <end position="268"/>
    </location>
</feature>
<proteinExistence type="inferred from homology"/>
<accession>A0A087CQ38</accession>
<dbReference type="Proteomes" id="UP000029078">
    <property type="component" value="Unassembled WGS sequence"/>
</dbReference>
<evidence type="ECO:0000256" key="7">
    <source>
        <dbReference type="ARBA" id="ARBA00023136"/>
    </source>
</evidence>
<evidence type="ECO:0000256" key="4">
    <source>
        <dbReference type="ARBA" id="ARBA00022475"/>
    </source>
</evidence>
<keyword evidence="6 8" id="KW-1133">Transmembrane helix</keyword>
<dbReference type="AlphaFoldDB" id="A0A087CQ38"/>
<evidence type="ECO:0000256" key="5">
    <source>
        <dbReference type="ARBA" id="ARBA00022692"/>
    </source>
</evidence>
<dbReference type="STRING" id="78346.BRUM_1753"/>
<dbReference type="GO" id="GO:0005886">
    <property type="term" value="C:plasma membrane"/>
    <property type="evidence" value="ECO:0007669"/>
    <property type="project" value="UniProtKB-SubCell"/>
</dbReference>